<dbReference type="Proteomes" id="UP001046350">
    <property type="component" value="Chromosome"/>
</dbReference>
<keyword evidence="2" id="KW-1185">Reference proteome</keyword>
<accession>A0ABX8N9E4</accession>
<evidence type="ECO:0000313" key="1">
    <source>
        <dbReference type="EMBL" id="QXH52989.1"/>
    </source>
</evidence>
<protein>
    <recommendedName>
        <fullName evidence="3">Ig-like domain-containing protein</fullName>
    </recommendedName>
</protein>
<evidence type="ECO:0000313" key="2">
    <source>
        <dbReference type="Proteomes" id="UP001046350"/>
    </source>
</evidence>
<gene>
    <name evidence="1" type="ORF">KSS94_07645</name>
</gene>
<dbReference type="RefSeq" id="WP_217842410.1">
    <property type="nucleotide sequence ID" value="NZ_CP077076.1"/>
</dbReference>
<organism evidence="1 2">
    <name type="scientific">Pseudomonas fakonensis</name>
    <dbReference type="NCBI Taxonomy" id="2842355"/>
    <lineage>
        <taxon>Bacteria</taxon>
        <taxon>Pseudomonadati</taxon>
        <taxon>Pseudomonadota</taxon>
        <taxon>Gammaproteobacteria</taxon>
        <taxon>Pseudomonadales</taxon>
        <taxon>Pseudomonadaceae</taxon>
        <taxon>Pseudomonas</taxon>
    </lineage>
</organism>
<sequence>MFKRIACWIWSCCKRTGGAQATPAFDDLLPLPVVPGQLADVPGGQPNLLPVSALGQPLRVEVPMWPISQPERGEETLQVFWDGQVIFDKRWTVPVAPADLLFDVPVRYLVEGSPLLRYEVTLYNGALGKSHALTLTIDQTAPALATPDDRLLLDAQVIADGVTVEYLENNGDQLLAQVPGYLTPEVGDQIRYYWDRLPGDDDLAGEQVLTVDDLGVPVQLVVTGDLIRDRGDGDRHLHYRITDRAGNPSRASGVVTLVVKATAAPRPLSWPELAKASGSGETVTLDLDTLRGELEARIPDDAGVGSQEPVEMQWGTPGTTGAATLVGSPGTRVFSIPYQRLAAHSGLTLPLYYKATNDESSRRLVRVLPYKPYAPPPQVLEADADILSLAKVVGAAHISQRAWPLISTDQRVRVRMLGPGVEYPVLDAHPVTQAEIDAEMLGGTAAWTVPRTFLEGLALGSPLRVQVSVSLDAGLTWPSIPSFELQLRLVD</sequence>
<proteinExistence type="predicted"/>
<reference evidence="1" key="1">
    <citation type="journal article" date="2021" name="Microorganisms">
        <title>The Ever-Expanding Pseudomonas Genus: Description of 43 New Species and Partition of the Pseudomonas putida Group.</title>
        <authorList>
            <person name="Girard L."/>
            <person name="Lood C."/>
            <person name="Hofte M."/>
            <person name="Vandamme P."/>
            <person name="Rokni-Zadeh H."/>
            <person name="van Noort V."/>
            <person name="Lavigne R."/>
            <person name="De Mot R."/>
        </authorList>
    </citation>
    <scope>NUCLEOTIDE SEQUENCE</scope>
    <source>
        <strain evidence="1">COW40</strain>
    </source>
</reference>
<name>A0ABX8N9E4_9PSED</name>
<dbReference type="EMBL" id="CP077076">
    <property type="protein sequence ID" value="QXH52989.1"/>
    <property type="molecule type" value="Genomic_DNA"/>
</dbReference>
<evidence type="ECO:0008006" key="3">
    <source>
        <dbReference type="Google" id="ProtNLM"/>
    </source>
</evidence>